<dbReference type="InterPro" id="IPR003960">
    <property type="entry name" value="ATPase_AAA_CS"/>
</dbReference>
<name>A0A242JWH5_9ENTE</name>
<comment type="subcellular location">
    <subcellularLocation>
        <location evidence="14">Cell membrane</location>
        <topology evidence="14">Multi-pass membrane protein</topology>
        <orientation evidence="14">Cytoplasmic side</orientation>
    </subcellularLocation>
    <subcellularLocation>
        <location evidence="1">Membrane</location>
    </subcellularLocation>
</comment>
<evidence type="ECO:0000313" key="19">
    <source>
        <dbReference type="Proteomes" id="UP000194933"/>
    </source>
</evidence>
<comment type="similarity">
    <text evidence="13 14">In the central section; belongs to the AAA ATPase family.</text>
</comment>
<keyword evidence="4 14" id="KW-0812">Transmembrane</keyword>
<accession>A0A242JWH5</accession>
<feature type="active site" evidence="14">
    <location>
        <position position="451"/>
    </location>
</feature>
<feature type="region of interest" description="Disordered" evidence="16">
    <location>
        <begin position="632"/>
        <end position="689"/>
    </location>
</feature>
<keyword evidence="8 14" id="KW-0862">Zinc</keyword>
<comment type="similarity">
    <text evidence="15">Belongs to the AAA ATPase family.</text>
</comment>
<comment type="subunit">
    <text evidence="14">Homohexamer.</text>
</comment>
<proteinExistence type="inferred from homology"/>
<sequence length="689" mass="76061">MNKKNNGMMKNALYYVLVILAMVMVVYFIFGNNGQRSSDIEYSKFTEQLQEGKIKNLEVQPANGIYKITGEYKEQQTVANSGGLAILGSTGTTTSHFSTIILPNDTTLSQVTDLAKDNNVSIMIKEESSSGVWVSLLLSFLPIVIIIFFFYMMMGQQGGGGGGGGRVMNFGKSKAKEADKKANRVRFSDVAGAEEEKQELVEVVEFLKDPRRFIELGARIPAGVLLEGPPGTGKTLLAKAVAGEAGVPFYSISGSDFVEMFVGVGASRVRDLFETAKKNAPAIIFIDEIDAVGRQRGAGMGGGHDEREQTLNQLLVEMDGFDGNEGVIVIAATNRSDVLDPALLRPGRFDRQILVGRPDVKGREAILRVHARNKPIADDVDLKVVAQQTPGFAGADLENVLNEAALVAARRNKKKIDASDIDEAEDRVIAGPAKKDRVISKREREMVAYHEAGHTIVGLVLSRARVVHKVTIIPRGRAGGYMIALPKEDQFLMTKEDMFEQIVGLLGGRTAEEIIFNVQSTGASNDFEQATALARSMVTEYGMSDRLGPVQYEGNHQVFVGRDYGQTKAYSEQVAFEIDQEVRKILMDAHEKAREIIEAHRAQHKLIAEKLLEFETLDAKAIKSLFEQGVMPEGMESSDYPSEKEAKTFEEAKRALEEKDAEKQAEEKQEFEEEKKELNKEYHPENHDE</sequence>
<feature type="binding site" evidence="14">
    <location>
        <begin position="228"/>
        <end position="235"/>
    </location>
    <ligand>
        <name>ATP</name>
        <dbReference type="ChEBI" id="CHEBI:30616"/>
    </ligand>
</feature>
<dbReference type="GO" id="GO:0016887">
    <property type="term" value="F:ATP hydrolysis activity"/>
    <property type="evidence" value="ECO:0007669"/>
    <property type="project" value="UniProtKB-UniRule"/>
</dbReference>
<dbReference type="SUPFAM" id="SSF52540">
    <property type="entry name" value="P-loop containing nucleoside triphosphate hydrolases"/>
    <property type="match status" value="1"/>
</dbReference>
<gene>
    <name evidence="14" type="primary">ftsH</name>
    <name evidence="18" type="ORF">A5844_002566</name>
</gene>
<evidence type="ECO:0000256" key="4">
    <source>
        <dbReference type="ARBA" id="ARBA00022692"/>
    </source>
</evidence>
<dbReference type="HAMAP" id="MF_01458">
    <property type="entry name" value="FtsH"/>
    <property type="match status" value="1"/>
</dbReference>
<dbReference type="AlphaFoldDB" id="A0A242JWH5"/>
<dbReference type="PANTHER" id="PTHR23076">
    <property type="entry name" value="METALLOPROTEASE M41 FTSH"/>
    <property type="match status" value="1"/>
</dbReference>
<evidence type="ECO:0000256" key="12">
    <source>
        <dbReference type="ARBA" id="ARBA00023136"/>
    </source>
</evidence>
<evidence type="ECO:0000256" key="6">
    <source>
        <dbReference type="ARBA" id="ARBA00022741"/>
    </source>
</evidence>
<feature type="binding site" evidence="14">
    <location>
        <position position="450"/>
    </location>
    <ligand>
        <name>Zn(2+)</name>
        <dbReference type="ChEBI" id="CHEBI:29105"/>
        <note>catalytic</note>
    </ligand>
</feature>
<dbReference type="Gene3D" id="3.30.720.210">
    <property type="match status" value="1"/>
</dbReference>
<dbReference type="Pfam" id="PF17862">
    <property type="entry name" value="AAA_lid_3"/>
    <property type="match status" value="1"/>
</dbReference>
<evidence type="ECO:0000256" key="7">
    <source>
        <dbReference type="ARBA" id="ARBA00022801"/>
    </source>
</evidence>
<dbReference type="Gene3D" id="1.20.58.760">
    <property type="entry name" value="Peptidase M41"/>
    <property type="match status" value="1"/>
</dbReference>
<feature type="binding site" evidence="14">
    <location>
        <position position="454"/>
    </location>
    <ligand>
        <name>Zn(2+)</name>
        <dbReference type="ChEBI" id="CHEBI:29105"/>
        <note>catalytic</note>
    </ligand>
</feature>
<comment type="cofactor">
    <cofactor evidence="14">
        <name>Zn(2+)</name>
        <dbReference type="ChEBI" id="CHEBI:29105"/>
    </cofactor>
    <text evidence="14">Binds 1 zinc ion per subunit.</text>
</comment>
<dbReference type="CDD" id="cd19501">
    <property type="entry name" value="RecA-like_FtsH"/>
    <property type="match status" value="1"/>
</dbReference>
<comment type="caution">
    <text evidence="18">The sequence shown here is derived from an EMBL/GenBank/DDBJ whole genome shotgun (WGS) entry which is preliminary data.</text>
</comment>
<dbReference type="InterPro" id="IPR005936">
    <property type="entry name" value="FtsH"/>
</dbReference>
<comment type="similarity">
    <text evidence="2 14">In the C-terminal section; belongs to the peptidase M41 family.</text>
</comment>
<keyword evidence="6 14" id="KW-0547">Nucleotide-binding</keyword>
<protein>
    <recommendedName>
        <fullName evidence="14">ATP-dependent zinc metalloprotease FtsH</fullName>
        <ecNumber evidence="14">3.4.24.-</ecNumber>
    </recommendedName>
</protein>
<evidence type="ECO:0000259" key="17">
    <source>
        <dbReference type="SMART" id="SM00382"/>
    </source>
</evidence>
<evidence type="ECO:0000256" key="16">
    <source>
        <dbReference type="SAM" id="MobiDB-lite"/>
    </source>
</evidence>
<dbReference type="FunFam" id="1.10.8.60:FF:000001">
    <property type="entry name" value="ATP-dependent zinc metalloprotease FtsH"/>
    <property type="match status" value="1"/>
</dbReference>
<dbReference type="GO" id="GO:0008270">
    <property type="term" value="F:zinc ion binding"/>
    <property type="evidence" value="ECO:0007669"/>
    <property type="project" value="UniProtKB-UniRule"/>
</dbReference>
<dbReference type="GO" id="GO:0004222">
    <property type="term" value="F:metalloendopeptidase activity"/>
    <property type="evidence" value="ECO:0007669"/>
    <property type="project" value="InterPro"/>
</dbReference>
<dbReference type="EC" id="3.4.24.-" evidence="14"/>
<keyword evidence="10 14" id="KW-1133">Transmembrane helix</keyword>
<keyword evidence="11 14" id="KW-0482">Metalloprotease</keyword>
<dbReference type="PANTHER" id="PTHR23076:SF113">
    <property type="entry name" value="ATP-DEPENDENT ZINC METALLOPROTEASE FTSH 1, CHLOROPLASTIC-RELATED"/>
    <property type="match status" value="1"/>
</dbReference>
<keyword evidence="9 14" id="KW-0067">ATP-binding</keyword>
<evidence type="ECO:0000256" key="15">
    <source>
        <dbReference type="RuleBase" id="RU003651"/>
    </source>
</evidence>
<feature type="domain" description="AAA+ ATPase" evidence="17">
    <location>
        <begin position="220"/>
        <end position="359"/>
    </location>
</feature>
<dbReference type="RefSeq" id="WP_086285584.1">
    <property type="nucleotide sequence ID" value="NZ_NGMO01000005.1"/>
</dbReference>
<dbReference type="GO" id="GO:0005886">
    <property type="term" value="C:plasma membrane"/>
    <property type="evidence" value="ECO:0007669"/>
    <property type="project" value="UniProtKB-SubCell"/>
</dbReference>
<keyword evidence="7 14" id="KW-0378">Hydrolase</keyword>
<feature type="transmembrane region" description="Helical" evidence="14">
    <location>
        <begin position="132"/>
        <end position="151"/>
    </location>
</feature>
<keyword evidence="12 14" id="KW-0472">Membrane</keyword>
<dbReference type="InterPro" id="IPR003959">
    <property type="entry name" value="ATPase_AAA_core"/>
</dbReference>
<dbReference type="InterPro" id="IPR003593">
    <property type="entry name" value="AAA+_ATPase"/>
</dbReference>
<feature type="transmembrane region" description="Helical" evidence="14">
    <location>
        <begin position="12"/>
        <end position="30"/>
    </location>
</feature>
<dbReference type="Gene3D" id="1.10.8.60">
    <property type="match status" value="1"/>
</dbReference>
<dbReference type="Gene3D" id="3.40.50.300">
    <property type="entry name" value="P-loop containing nucleotide triphosphate hydrolases"/>
    <property type="match status" value="1"/>
</dbReference>
<evidence type="ECO:0000256" key="14">
    <source>
        <dbReference type="HAMAP-Rule" id="MF_01458"/>
    </source>
</evidence>
<keyword evidence="5 14" id="KW-0479">Metal-binding</keyword>
<evidence type="ECO:0000256" key="8">
    <source>
        <dbReference type="ARBA" id="ARBA00022833"/>
    </source>
</evidence>
<dbReference type="Pfam" id="PF01434">
    <property type="entry name" value="Peptidase_M41"/>
    <property type="match status" value="1"/>
</dbReference>
<dbReference type="SUPFAM" id="SSF140990">
    <property type="entry name" value="FtsH protease domain-like"/>
    <property type="match status" value="1"/>
</dbReference>
<feature type="binding site" evidence="14">
    <location>
        <position position="526"/>
    </location>
    <ligand>
        <name>Zn(2+)</name>
        <dbReference type="ChEBI" id="CHEBI:29105"/>
        <note>catalytic</note>
    </ligand>
</feature>
<evidence type="ECO:0000313" key="18">
    <source>
        <dbReference type="EMBL" id="OTP06860.1"/>
    </source>
</evidence>
<dbReference type="GO" id="GO:0006508">
    <property type="term" value="P:proteolysis"/>
    <property type="evidence" value="ECO:0007669"/>
    <property type="project" value="UniProtKB-KW"/>
</dbReference>
<organism evidence="18 19">
    <name type="scientific">Candidatus Enterococcus wittei</name>
    <dbReference type="NCBI Taxonomy" id="1987383"/>
    <lineage>
        <taxon>Bacteria</taxon>
        <taxon>Bacillati</taxon>
        <taxon>Bacillota</taxon>
        <taxon>Bacilli</taxon>
        <taxon>Lactobacillales</taxon>
        <taxon>Enterococcaceae</taxon>
        <taxon>Enterococcus</taxon>
    </lineage>
</organism>
<keyword evidence="14" id="KW-1003">Cell membrane</keyword>
<reference evidence="18 19" key="1">
    <citation type="submission" date="2017-05" db="EMBL/GenBank/DDBJ databases">
        <title>The Genome Sequence of Enterococcus sp. 10A9_DIV0425.</title>
        <authorList>
            <consortium name="The Broad Institute Genomics Platform"/>
            <consortium name="The Broad Institute Genomic Center for Infectious Diseases"/>
            <person name="Earl A."/>
            <person name="Manson A."/>
            <person name="Schwartman J."/>
            <person name="Gilmore M."/>
            <person name="Abouelleil A."/>
            <person name="Cao P."/>
            <person name="Chapman S."/>
            <person name="Cusick C."/>
            <person name="Shea T."/>
            <person name="Young S."/>
            <person name="Neafsey D."/>
            <person name="Nusbaum C."/>
            <person name="Birren B."/>
        </authorList>
    </citation>
    <scope>NUCLEOTIDE SEQUENCE [LARGE SCALE GENOMIC DNA]</scope>
    <source>
        <strain evidence="18 19">10A9_DIV0425</strain>
    </source>
</reference>
<evidence type="ECO:0000256" key="11">
    <source>
        <dbReference type="ARBA" id="ARBA00023049"/>
    </source>
</evidence>
<dbReference type="Proteomes" id="UP000194933">
    <property type="component" value="Unassembled WGS sequence"/>
</dbReference>
<dbReference type="Pfam" id="PF00004">
    <property type="entry name" value="AAA"/>
    <property type="match status" value="1"/>
</dbReference>
<feature type="compositionally biased region" description="Basic and acidic residues" evidence="16">
    <location>
        <begin position="641"/>
        <end position="689"/>
    </location>
</feature>
<dbReference type="InterPro" id="IPR041569">
    <property type="entry name" value="AAA_lid_3"/>
</dbReference>
<evidence type="ECO:0000256" key="13">
    <source>
        <dbReference type="ARBA" id="ARBA00061570"/>
    </source>
</evidence>
<dbReference type="STRING" id="1987383.A5844_002566"/>
<dbReference type="InterPro" id="IPR027417">
    <property type="entry name" value="P-loop_NTPase"/>
</dbReference>
<evidence type="ECO:0000256" key="5">
    <source>
        <dbReference type="ARBA" id="ARBA00022723"/>
    </source>
</evidence>
<evidence type="ECO:0000256" key="1">
    <source>
        <dbReference type="ARBA" id="ARBA00004370"/>
    </source>
</evidence>
<dbReference type="GO" id="GO:0030163">
    <property type="term" value="P:protein catabolic process"/>
    <property type="evidence" value="ECO:0007669"/>
    <property type="project" value="UniProtKB-UniRule"/>
</dbReference>
<comment type="function">
    <text evidence="14">Acts as a processive, ATP-dependent zinc metallopeptidase for both cytoplasmic and membrane proteins. Plays a role in the quality control of integral membrane proteins.</text>
</comment>
<dbReference type="NCBIfam" id="TIGR01241">
    <property type="entry name" value="FtsH_fam"/>
    <property type="match status" value="1"/>
</dbReference>
<dbReference type="FunFam" id="3.40.50.300:FF:000001">
    <property type="entry name" value="ATP-dependent zinc metalloprotease FtsH"/>
    <property type="match status" value="1"/>
</dbReference>
<dbReference type="InterPro" id="IPR037219">
    <property type="entry name" value="Peptidase_M41-like"/>
</dbReference>
<dbReference type="EMBL" id="NGMO01000005">
    <property type="protein sequence ID" value="OTP06860.1"/>
    <property type="molecule type" value="Genomic_DNA"/>
</dbReference>
<dbReference type="Pfam" id="PF06480">
    <property type="entry name" value="FtsH_ext"/>
    <property type="match status" value="1"/>
</dbReference>
<dbReference type="GO" id="GO:0005524">
    <property type="term" value="F:ATP binding"/>
    <property type="evidence" value="ECO:0007669"/>
    <property type="project" value="UniProtKB-UniRule"/>
</dbReference>
<dbReference type="PROSITE" id="PS00674">
    <property type="entry name" value="AAA"/>
    <property type="match status" value="1"/>
</dbReference>
<dbReference type="InterPro" id="IPR000642">
    <property type="entry name" value="Peptidase_M41"/>
</dbReference>
<dbReference type="FunFam" id="1.20.58.760:FF:000001">
    <property type="entry name" value="ATP-dependent zinc metalloprotease FtsH"/>
    <property type="match status" value="1"/>
</dbReference>
<evidence type="ECO:0000256" key="2">
    <source>
        <dbReference type="ARBA" id="ARBA00010044"/>
    </source>
</evidence>
<evidence type="ECO:0000256" key="10">
    <source>
        <dbReference type="ARBA" id="ARBA00022989"/>
    </source>
</evidence>
<dbReference type="GO" id="GO:0004176">
    <property type="term" value="F:ATP-dependent peptidase activity"/>
    <property type="evidence" value="ECO:0007669"/>
    <property type="project" value="InterPro"/>
</dbReference>
<evidence type="ECO:0000256" key="9">
    <source>
        <dbReference type="ARBA" id="ARBA00022840"/>
    </source>
</evidence>
<evidence type="ECO:0000256" key="3">
    <source>
        <dbReference type="ARBA" id="ARBA00022670"/>
    </source>
</evidence>
<dbReference type="SMART" id="SM00382">
    <property type="entry name" value="AAA"/>
    <property type="match status" value="1"/>
</dbReference>
<dbReference type="InterPro" id="IPR011546">
    <property type="entry name" value="Pept_M41_FtsH_extracell"/>
</dbReference>
<keyword evidence="19" id="KW-1185">Reference proteome</keyword>
<keyword evidence="3 14" id="KW-0645">Protease</keyword>